<reference evidence="5" key="1">
    <citation type="submission" date="2018-06" db="EMBL/GenBank/DDBJ databases">
        <authorList>
            <person name="Zhirakovskaya E."/>
        </authorList>
    </citation>
    <scope>NUCLEOTIDE SEQUENCE</scope>
</reference>
<accession>A0A3B0SG83</accession>
<dbReference type="GO" id="GO:0005829">
    <property type="term" value="C:cytosol"/>
    <property type="evidence" value="ECO:0007669"/>
    <property type="project" value="TreeGrafter"/>
</dbReference>
<evidence type="ECO:0000256" key="2">
    <source>
        <dbReference type="ARBA" id="ARBA00022801"/>
    </source>
</evidence>
<keyword evidence="3" id="KW-0464">Manganese</keyword>
<dbReference type="Gene3D" id="3.40.190.90">
    <property type="match status" value="1"/>
</dbReference>
<dbReference type="EMBL" id="UOEC01000127">
    <property type="protein sequence ID" value="VAV95283.1"/>
    <property type="molecule type" value="Genomic_DNA"/>
</dbReference>
<organism evidence="5">
    <name type="scientific">hydrothermal vent metagenome</name>
    <dbReference type="NCBI Taxonomy" id="652676"/>
    <lineage>
        <taxon>unclassified sequences</taxon>
        <taxon>metagenomes</taxon>
        <taxon>ecological metagenomes</taxon>
    </lineage>
</organism>
<dbReference type="GO" id="GO:0030388">
    <property type="term" value="P:fructose 1,6-bisphosphate metabolic process"/>
    <property type="evidence" value="ECO:0007669"/>
    <property type="project" value="TreeGrafter"/>
</dbReference>
<dbReference type="GO" id="GO:0042132">
    <property type="term" value="F:fructose 1,6-bisphosphate 1-phosphatase activity"/>
    <property type="evidence" value="ECO:0007669"/>
    <property type="project" value="UniProtKB-EC"/>
</dbReference>
<keyword evidence="1" id="KW-0479">Metal-binding</keyword>
<dbReference type="GO" id="GO:0046872">
    <property type="term" value="F:metal ion binding"/>
    <property type="evidence" value="ECO:0007669"/>
    <property type="project" value="UniProtKB-KW"/>
</dbReference>
<dbReference type="AlphaFoldDB" id="A0A3B0SG83"/>
<protein>
    <submittedName>
        <fullName evidence="5">Fructose-1,6-bisphosphatase, GlpX type</fullName>
        <ecNumber evidence="5">3.1.3.11</ecNumber>
    </submittedName>
</protein>
<dbReference type="PANTHER" id="PTHR30447:SF0">
    <property type="entry name" value="FRUCTOSE-1,6-BISPHOSPHATASE 1 CLASS 2-RELATED"/>
    <property type="match status" value="1"/>
</dbReference>
<evidence type="ECO:0000256" key="3">
    <source>
        <dbReference type="ARBA" id="ARBA00023211"/>
    </source>
</evidence>
<dbReference type="GO" id="GO:0006071">
    <property type="term" value="P:glycerol metabolic process"/>
    <property type="evidence" value="ECO:0007669"/>
    <property type="project" value="InterPro"/>
</dbReference>
<proteinExistence type="predicted"/>
<gene>
    <name evidence="5" type="ORF">MNBD_ALPHA08-338</name>
</gene>
<name>A0A3B0SG83_9ZZZZ</name>
<dbReference type="SUPFAM" id="SSF56655">
    <property type="entry name" value="Carbohydrate phosphatase"/>
    <property type="match status" value="1"/>
</dbReference>
<keyword evidence="4" id="KW-0119">Carbohydrate metabolism</keyword>
<feature type="non-terminal residue" evidence="5">
    <location>
        <position position="1"/>
    </location>
</feature>
<dbReference type="GO" id="GO:0006094">
    <property type="term" value="P:gluconeogenesis"/>
    <property type="evidence" value="ECO:0007669"/>
    <property type="project" value="InterPro"/>
</dbReference>
<dbReference type="InterPro" id="IPR004464">
    <property type="entry name" value="FBPase_class-2/SBPase"/>
</dbReference>
<dbReference type="Pfam" id="PF03320">
    <property type="entry name" value="FBPase_glpX"/>
    <property type="match status" value="1"/>
</dbReference>
<dbReference type="EC" id="3.1.3.11" evidence="5"/>
<evidence type="ECO:0000256" key="1">
    <source>
        <dbReference type="ARBA" id="ARBA00022723"/>
    </source>
</evidence>
<evidence type="ECO:0000313" key="5">
    <source>
        <dbReference type="EMBL" id="VAV95283.1"/>
    </source>
</evidence>
<sequence length="227" mass="23818">LEGNTLTAKARLNALSVIAIAEGSSLLKVPDCYMEKIAVGGDLPDGVVDLDNPPAENLKNLAEVKGVEISDLTVCILDRPRHGSLIGKVRDAGAAINLIPDGDIAGVIHAANTDNTGIDIYMGSGGAPEGILAAAALRCIGGQMQGRLILQTPQDQARATEMGLDDPYKKFDIGEMASGDVIFAATGVTDGSLLKGVRLGTRWITTDTLVMRSATGSVRWIKNQRRV</sequence>
<keyword evidence="2 5" id="KW-0378">Hydrolase</keyword>
<dbReference type="PANTHER" id="PTHR30447">
    <property type="entry name" value="FRUCTOSE-1,6-BISPHOSPHATASE CLASS 2"/>
    <property type="match status" value="1"/>
</dbReference>
<evidence type="ECO:0000256" key="4">
    <source>
        <dbReference type="ARBA" id="ARBA00023277"/>
    </source>
</evidence>